<proteinExistence type="predicted"/>
<protein>
    <submittedName>
        <fullName evidence="2">Uncharacterized protein</fullName>
    </submittedName>
</protein>
<dbReference type="AlphaFoldDB" id="A0A1X0RVQ0"/>
<name>A0A1X0RVQ0_RHIZD</name>
<gene>
    <name evidence="2" type="ORF">BCV71DRAFT_272631</name>
</gene>
<feature type="signal peptide" evidence="1">
    <location>
        <begin position="1"/>
        <end position="23"/>
    </location>
</feature>
<keyword evidence="1" id="KW-0732">Signal</keyword>
<dbReference type="EMBL" id="KV921398">
    <property type="protein sequence ID" value="ORE16079.1"/>
    <property type="molecule type" value="Genomic_DNA"/>
</dbReference>
<organism evidence="2 3">
    <name type="scientific">Rhizopus microsporus</name>
    <dbReference type="NCBI Taxonomy" id="58291"/>
    <lineage>
        <taxon>Eukaryota</taxon>
        <taxon>Fungi</taxon>
        <taxon>Fungi incertae sedis</taxon>
        <taxon>Mucoromycota</taxon>
        <taxon>Mucoromycotina</taxon>
        <taxon>Mucoromycetes</taxon>
        <taxon>Mucorales</taxon>
        <taxon>Mucorineae</taxon>
        <taxon>Rhizopodaceae</taxon>
        <taxon>Rhizopus</taxon>
    </lineage>
</organism>
<feature type="chain" id="PRO_5012913653" evidence="1">
    <location>
        <begin position="24"/>
        <end position="112"/>
    </location>
</feature>
<reference evidence="2 3" key="1">
    <citation type="journal article" date="2016" name="Proc. Natl. Acad. Sci. U.S.A.">
        <title>Lipid metabolic changes in an early divergent fungus govern the establishment of a mutualistic symbiosis with endobacteria.</title>
        <authorList>
            <person name="Lastovetsky O.A."/>
            <person name="Gaspar M.L."/>
            <person name="Mondo S.J."/>
            <person name="LaButti K.M."/>
            <person name="Sandor L."/>
            <person name="Grigoriev I.V."/>
            <person name="Henry S.A."/>
            <person name="Pawlowska T.E."/>
        </authorList>
    </citation>
    <scope>NUCLEOTIDE SEQUENCE [LARGE SCALE GENOMIC DNA]</scope>
    <source>
        <strain evidence="2 3">ATCC 11559</strain>
    </source>
</reference>
<sequence length="112" mass="12803">MAIGLSGLATLLFGAIFPQFDPANEDRPAVDDTLIENIEKHRDTVYELNGDIATRNQRVDIFTCAMDRLFSYKKTSKPEKYELYTGTGFFSYLDYMNCLRKKKKTVKAKGMT</sequence>
<evidence type="ECO:0000313" key="3">
    <source>
        <dbReference type="Proteomes" id="UP000242381"/>
    </source>
</evidence>
<evidence type="ECO:0000256" key="1">
    <source>
        <dbReference type="SAM" id="SignalP"/>
    </source>
</evidence>
<accession>A0A1X0RVQ0</accession>
<dbReference type="Proteomes" id="UP000242381">
    <property type="component" value="Unassembled WGS sequence"/>
</dbReference>
<evidence type="ECO:0000313" key="2">
    <source>
        <dbReference type="EMBL" id="ORE16079.1"/>
    </source>
</evidence>